<gene>
    <name evidence="2" type="ORF">AOC33_00005</name>
</gene>
<dbReference type="EMBL" id="NJGG01000001">
    <property type="protein sequence ID" value="OXL15521.1"/>
    <property type="molecule type" value="Genomic_DNA"/>
</dbReference>
<dbReference type="InterPro" id="IPR011050">
    <property type="entry name" value="Pectin_lyase_fold/virulence"/>
</dbReference>
<protein>
    <recommendedName>
        <fullName evidence="1">Autotransporter domain-containing protein</fullName>
    </recommendedName>
</protein>
<dbReference type="RefSeq" id="WP_219349888.1">
    <property type="nucleotide sequence ID" value="NZ_NJGG01000001.1"/>
</dbReference>
<dbReference type="Gene3D" id="2.40.128.130">
    <property type="entry name" value="Autotransporter beta-domain"/>
    <property type="match status" value="1"/>
</dbReference>
<organism evidence="2 3">
    <name type="scientific">Polynucleobacter cosmopolitanus</name>
    <dbReference type="NCBI Taxonomy" id="351345"/>
    <lineage>
        <taxon>Bacteria</taxon>
        <taxon>Pseudomonadati</taxon>
        <taxon>Pseudomonadota</taxon>
        <taxon>Betaproteobacteria</taxon>
        <taxon>Burkholderiales</taxon>
        <taxon>Burkholderiaceae</taxon>
        <taxon>Polynucleobacter</taxon>
    </lineage>
</organism>
<dbReference type="Pfam" id="PF03797">
    <property type="entry name" value="Autotransporter"/>
    <property type="match status" value="1"/>
</dbReference>
<name>A0A229FU22_9BURK</name>
<comment type="caution">
    <text evidence="2">The sequence shown here is derived from an EMBL/GenBank/DDBJ whole genome shotgun (WGS) entry which is preliminary data.</text>
</comment>
<dbReference type="InterPro" id="IPR005546">
    <property type="entry name" value="Autotransporte_beta"/>
</dbReference>
<feature type="non-terminal residue" evidence="2">
    <location>
        <position position="1"/>
    </location>
</feature>
<proteinExistence type="predicted"/>
<dbReference type="SUPFAM" id="SSF103515">
    <property type="entry name" value="Autotransporter"/>
    <property type="match status" value="1"/>
</dbReference>
<accession>A0A229FU22</accession>
<evidence type="ECO:0000313" key="2">
    <source>
        <dbReference type="EMBL" id="OXL15521.1"/>
    </source>
</evidence>
<reference evidence="2 3" key="1">
    <citation type="submission" date="2017-06" db="EMBL/GenBank/DDBJ databases">
        <title>Reclassification of a Polynucleobacter cosmopolitanus strain isolated from tropical Lake Victoria as Polynucleobacter victoriensis comb. nov.</title>
        <authorList>
            <person name="Hahn M.W."/>
        </authorList>
    </citation>
    <scope>NUCLEOTIDE SEQUENCE [LARGE SCALE GENOMIC DNA]</scope>
    <source>
        <strain evidence="2 3">MWH-MoIso2</strain>
    </source>
</reference>
<dbReference type="AlphaFoldDB" id="A0A229FU22"/>
<sequence length="713" mass="74310">AAELGRYVSTTGATAATAAGIGHYVSVTGASIATAAPLGRFVAVTGASVATLAGPGYYVNTVGASAQISATPGYYVSTSGATTQTAAPEGYFVNGFAAAAATPSSFSYIMGQLASTAEPLINDGAAGSSLPSLALDNKTIRIIGNLTSARSLDIDATDINVNPGISATLSGNVSGPGSLVKSGSGLLNLTGNVSIAGDLIASQGVLQVDTNLANRVIVSSGGALQGSGQINTLVNRGTVSIGGAPGSIRVTGNYSSEPNSTLIINATPSAVPLFQIDGQAVLAGNLSYNLASGGYSTTNRYTVLQANGGIVGDLNLLPISTAGYTIANRIDSNSISFELTYRDLSSIATTPNNFAISSMLDQVKLTATGDLASVVNTISSLSSEDADLIFGRLTANQILGYAWSEQQKYDLVTRTVANRLNSYSYSNQLNGVKDDEINGWVVLQGMGARNSSPYLPSEQSVSGNGITVGADYKTNNELGYDLLGISFSAINSNIGIKDGGSFAGTTHILQGYGKKQIHDYSFDYSLSYGLGDAKQTRRINLINSSRAASSNISNNGLDIFTRLSKHFSMGNSSELRPYVGVGYRTVNIEDYKETGSQSLNLAVNSIKASAKTYQVGLKYGYSTNWKGYLLKPSADFSVRGQVASKDVMVQQSFIDGSGSVAMPGNMGSYKYPSVTLSLDAISAKNLSMNIMLRSDKQSDFWIWGTQLGIKYRW</sequence>
<dbReference type="SMART" id="SM00869">
    <property type="entry name" value="Autotransporter"/>
    <property type="match status" value="1"/>
</dbReference>
<dbReference type="Proteomes" id="UP000215188">
    <property type="component" value="Unassembled WGS sequence"/>
</dbReference>
<evidence type="ECO:0000313" key="3">
    <source>
        <dbReference type="Proteomes" id="UP000215188"/>
    </source>
</evidence>
<dbReference type="InterPro" id="IPR036709">
    <property type="entry name" value="Autotransporte_beta_dom_sf"/>
</dbReference>
<feature type="domain" description="Autotransporter" evidence="1">
    <location>
        <begin position="432"/>
        <end position="713"/>
    </location>
</feature>
<dbReference type="PROSITE" id="PS51208">
    <property type="entry name" value="AUTOTRANSPORTER"/>
    <property type="match status" value="1"/>
</dbReference>
<keyword evidence="3" id="KW-1185">Reference proteome</keyword>
<evidence type="ECO:0000259" key="1">
    <source>
        <dbReference type="PROSITE" id="PS51208"/>
    </source>
</evidence>
<dbReference type="SUPFAM" id="SSF51126">
    <property type="entry name" value="Pectin lyase-like"/>
    <property type="match status" value="1"/>
</dbReference>